<name>Q6IHE6_DROME</name>
<organism evidence="1">
    <name type="scientific">Drosophila melanogaster</name>
    <name type="common">Fruit fly</name>
    <dbReference type="NCBI Taxonomy" id="7227"/>
    <lineage>
        <taxon>Eukaryota</taxon>
        <taxon>Metazoa</taxon>
        <taxon>Ecdysozoa</taxon>
        <taxon>Arthropoda</taxon>
        <taxon>Hexapoda</taxon>
        <taxon>Insecta</taxon>
        <taxon>Pterygota</taxon>
        <taxon>Neoptera</taxon>
        <taxon>Endopterygota</taxon>
        <taxon>Diptera</taxon>
        <taxon>Brachycera</taxon>
        <taxon>Muscomorpha</taxon>
        <taxon>Ephydroidea</taxon>
        <taxon>Drosophilidae</taxon>
        <taxon>Drosophila</taxon>
        <taxon>Sophophora</taxon>
    </lineage>
</organism>
<protein>
    <submittedName>
        <fullName evidence="1">HDC02682</fullName>
    </submittedName>
</protein>
<accession>Q6IHE6</accession>
<proteinExistence type="predicted"/>
<dbReference type="EMBL" id="BK003470">
    <property type="protein sequence ID" value="DAA03669.1"/>
    <property type="molecule type" value="Genomic_DNA"/>
</dbReference>
<reference evidence="1" key="1">
    <citation type="journal article" date="2003" name="Genome Biol.">
        <title>An integrated gene annotation and transcriptional profiling approach towards the full gene content of the Drosophila genome.</title>
        <authorList>
            <person name="Hild M."/>
            <person name="Beckmann B."/>
            <person name="Haas S.A."/>
            <person name="Koch B."/>
            <person name="Solovyev V."/>
            <person name="Busold C."/>
            <person name="Fellenberg K."/>
            <person name="Boutros M."/>
            <person name="Vingron M."/>
            <person name="Sauer F."/>
            <person name="Hoheisel J.D."/>
            <person name="Paro R."/>
        </authorList>
    </citation>
    <scope>NUCLEOTIDE SEQUENCE</scope>
</reference>
<evidence type="ECO:0000313" key="1">
    <source>
        <dbReference type="EMBL" id="DAA03669.1"/>
    </source>
</evidence>
<dbReference type="AlphaFoldDB" id="Q6IHE6"/>
<gene>
    <name evidence="1" type="ORF">HDC02682</name>
</gene>
<sequence>MASLVTPDNIATRLELELPPGSRSPMWMMLRTCDALVVVVAAHRSASSTRTHSAHKRLWPLAAIGLQRNSQETDERHAQRQLWWCWLDLWPDRTTLHHNALDRTWSGWSGT</sequence>